<dbReference type="Gene3D" id="3.40.630.30">
    <property type="match status" value="1"/>
</dbReference>
<dbReference type="InterPro" id="IPR051531">
    <property type="entry name" value="N-acetyltransferase"/>
</dbReference>
<gene>
    <name evidence="2" type="ORF">CGL56_16695</name>
</gene>
<dbReference type="Proteomes" id="UP000226437">
    <property type="component" value="Unassembled WGS sequence"/>
</dbReference>
<dbReference type="InterPro" id="IPR000182">
    <property type="entry name" value="GNAT_dom"/>
</dbReference>
<accession>A0A2G0CB49</accession>
<dbReference type="GO" id="GO:0016747">
    <property type="term" value="F:acyltransferase activity, transferring groups other than amino-acyl groups"/>
    <property type="evidence" value="ECO:0007669"/>
    <property type="project" value="InterPro"/>
</dbReference>
<protein>
    <submittedName>
        <fullName evidence="2">GNAT family N-acetyltransferase</fullName>
    </submittedName>
</protein>
<dbReference type="RefSeq" id="WP_099107730.1">
    <property type="nucleotide sequence ID" value="NZ_JAATJF010000006.1"/>
</dbReference>
<dbReference type="PANTHER" id="PTHR43792">
    <property type="entry name" value="GNAT FAMILY, PUTATIVE (AFU_ORTHOLOGUE AFUA_3G00765)-RELATED-RELATED"/>
    <property type="match status" value="1"/>
</dbReference>
<evidence type="ECO:0000259" key="1">
    <source>
        <dbReference type="PROSITE" id="PS51186"/>
    </source>
</evidence>
<keyword evidence="2" id="KW-0808">Transferase</keyword>
<dbReference type="CDD" id="cd04301">
    <property type="entry name" value="NAT_SF"/>
    <property type="match status" value="1"/>
</dbReference>
<comment type="caution">
    <text evidence="2">The sequence shown here is derived from an EMBL/GenBank/DDBJ whole genome shotgun (WGS) entry which is preliminary data.</text>
</comment>
<dbReference type="OrthoDB" id="9811523at2"/>
<proteinExistence type="predicted"/>
<dbReference type="EMBL" id="PDLO01000010">
    <property type="protein sequence ID" value="PHK97219.1"/>
    <property type="molecule type" value="Genomic_DNA"/>
</dbReference>
<dbReference type="PROSITE" id="PS51186">
    <property type="entry name" value="GNAT"/>
    <property type="match status" value="1"/>
</dbReference>
<feature type="domain" description="N-acetyltransferase" evidence="1">
    <location>
        <begin position="12"/>
        <end position="170"/>
    </location>
</feature>
<name>A0A2G0CB49_9BACT</name>
<organism evidence="2 3">
    <name type="scientific">Neolewinella marina</name>
    <dbReference type="NCBI Taxonomy" id="438751"/>
    <lineage>
        <taxon>Bacteria</taxon>
        <taxon>Pseudomonadati</taxon>
        <taxon>Bacteroidota</taxon>
        <taxon>Saprospiria</taxon>
        <taxon>Saprospirales</taxon>
        <taxon>Lewinellaceae</taxon>
        <taxon>Neolewinella</taxon>
    </lineage>
</organism>
<dbReference type="AlphaFoldDB" id="A0A2G0CB49"/>
<evidence type="ECO:0000313" key="3">
    <source>
        <dbReference type="Proteomes" id="UP000226437"/>
    </source>
</evidence>
<evidence type="ECO:0000313" key="2">
    <source>
        <dbReference type="EMBL" id="PHK97219.1"/>
    </source>
</evidence>
<dbReference type="InterPro" id="IPR016181">
    <property type="entry name" value="Acyl_CoA_acyltransferase"/>
</dbReference>
<keyword evidence="3" id="KW-1185">Reference proteome</keyword>
<dbReference type="Pfam" id="PF13302">
    <property type="entry name" value="Acetyltransf_3"/>
    <property type="match status" value="1"/>
</dbReference>
<reference evidence="2 3" key="1">
    <citation type="submission" date="2017-10" db="EMBL/GenBank/DDBJ databases">
        <title>The draft genome sequence of Lewinella marina KCTC 32374.</title>
        <authorList>
            <person name="Wang K."/>
        </authorList>
    </citation>
    <scope>NUCLEOTIDE SEQUENCE [LARGE SCALE GENOMIC DNA]</scope>
    <source>
        <strain evidence="2 3">MKG-38</strain>
    </source>
</reference>
<dbReference type="SUPFAM" id="SSF55729">
    <property type="entry name" value="Acyl-CoA N-acyltransferases (Nat)"/>
    <property type="match status" value="1"/>
</dbReference>
<sequence>MPAFPRLITDRLLLTQLTVDHLPALTRLANDRSVSDHVVNIPHPYTEINASLRLGYVAQGFREGSRYCFAILLGEEREFVGEVSLHERDRANRVAELGYWIGAPYRGRGYATEAVAAVLEFGFARAGYATVYATCKPGNAASEKVLENNGMHIFKENALQRAYRLDAPVGEQP</sequence>